<evidence type="ECO:0008006" key="4">
    <source>
        <dbReference type="Google" id="ProtNLM"/>
    </source>
</evidence>
<accession>A0A364NZT3</accession>
<dbReference type="SUPFAM" id="SSF58104">
    <property type="entry name" value="Methyl-accepting chemotaxis protein (MCP) signaling domain"/>
    <property type="match status" value="1"/>
</dbReference>
<proteinExistence type="predicted"/>
<evidence type="ECO:0000313" key="2">
    <source>
        <dbReference type="EMBL" id="RAU22598.1"/>
    </source>
</evidence>
<organism evidence="2 3">
    <name type="scientific">Paramagnetospirillum kuznetsovii</name>
    <dbReference type="NCBI Taxonomy" id="2053833"/>
    <lineage>
        <taxon>Bacteria</taxon>
        <taxon>Pseudomonadati</taxon>
        <taxon>Pseudomonadota</taxon>
        <taxon>Alphaproteobacteria</taxon>
        <taxon>Rhodospirillales</taxon>
        <taxon>Magnetospirillaceae</taxon>
        <taxon>Paramagnetospirillum</taxon>
    </lineage>
</organism>
<dbReference type="Proteomes" id="UP000251075">
    <property type="component" value="Unassembled WGS sequence"/>
</dbReference>
<name>A0A364NZT3_9PROT</name>
<keyword evidence="3" id="KW-1185">Reference proteome</keyword>
<evidence type="ECO:0000313" key="3">
    <source>
        <dbReference type="Proteomes" id="UP000251075"/>
    </source>
</evidence>
<feature type="coiled-coil region" evidence="1">
    <location>
        <begin position="159"/>
        <end position="186"/>
    </location>
</feature>
<reference evidence="2 3" key="1">
    <citation type="submission" date="2017-11" db="EMBL/GenBank/DDBJ databases">
        <title>Draft genome sequence of magnetotactic bacterium Magnetospirillum kuznetsovii LBB-42.</title>
        <authorList>
            <person name="Grouzdev D.S."/>
            <person name="Rysina M.S."/>
            <person name="Baslerov R.V."/>
            <person name="Koziaeva V."/>
        </authorList>
    </citation>
    <scope>NUCLEOTIDE SEQUENCE [LARGE SCALE GENOMIC DNA]</scope>
    <source>
        <strain evidence="2 3">LBB-42</strain>
    </source>
</reference>
<evidence type="ECO:0000256" key="1">
    <source>
        <dbReference type="SAM" id="Coils"/>
    </source>
</evidence>
<dbReference type="EMBL" id="PGTO01000004">
    <property type="protein sequence ID" value="RAU22598.1"/>
    <property type="molecule type" value="Genomic_DNA"/>
</dbReference>
<dbReference type="AlphaFoldDB" id="A0A364NZT3"/>
<gene>
    <name evidence="2" type="ORF">CU669_07915</name>
</gene>
<comment type="caution">
    <text evidence="2">The sequence shown here is derived from an EMBL/GenBank/DDBJ whole genome shotgun (WGS) entry which is preliminary data.</text>
</comment>
<dbReference type="Gene3D" id="6.10.250.3200">
    <property type="match status" value="1"/>
</dbReference>
<sequence length="198" mass="21491">MPKLVEGLRLLSINAGLVSARAGDYGRSVRVLTNFATESVTRLQQALPRMLMLKRDTYEISGGIMRAINDIDKIEAAGTLILRGQGGQSAALTAMGRAWRVRIRAIGDAANGLRRTNDQFAAMVKLAREVMLQTELIAANIAIEATDAGPWEVELTTIADTIRAQMEDLRRMVDEAGRNLRNATETIVALASLGSRGQ</sequence>
<protein>
    <recommendedName>
        <fullName evidence="4">Chemotaxis protein</fullName>
    </recommendedName>
</protein>
<keyword evidence="1" id="KW-0175">Coiled coil</keyword>